<dbReference type="InterPro" id="IPR050102">
    <property type="entry name" value="tRNA_sulfurtransferase_ThiI"/>
</dbReference>
<dbReference type="InterPro" id="IPR014729">
    <property type="entry name" value="Rossmann-like_a/b/a_fold"/>
</dbReference>
<keyword evidence="2 18" id="KW-0963">Cytoplasm</keyword>
<comment type="catalytic activity">
    <reaction evidence="10 18">
        <text>[ThiS sulfur-carrier protein]-C-terminal Gly-Gly-AMP + S-sulfanyl-L-cysteinyl-[cysteine desulfurase] + AH2 = [ThiS sulfur-carrier protein]-C-terminal-Gly-aminoethanethioate + L-cysteinyl-[cysteine desulfurase] + A + AMP + 2 H(+)</text>
        <dbReference type="Rhea" id="RHEA:43340"/>
        <dbReference type="Rhea" id="RHEA-COMP:12157"/>
        <dbReference type="Rhea" id="RHEA-COMP:12158"/>
        <dbReference type="Rhea" id="RHEA-COMP:12910"/>
        <dbReference type="Rhea" id="RHEA-COMP:19908"/>
        <dbReference type="ChEBI" id="CHEBI:13193"/>
        <dbReference type="ChEBI" id="CHEBI:15378"/>
        <dbReference type="ChEBI" id="CHEBI:17499"/>
        <dbReference type="ChEBI" id="CHEBI:29950"/>
        <dbReference type="ChEBI" id="CHEBI:61963"/>
        <dbReference type="ChEBI" id="CHEBI:90618"/>
        <dbReference type="ChEBI" id="CHEBI:232372"/>
        <dbReference type="ChEBI" id="CHEBI:456215"/>
    </reaction>
</comment>
<evidence type="ECO:0000256" key="18">
    <source>
        <dbReference type="HAMAP-Rule" id="MF_00021"/>
    </source>
</evidence>
<evidence type="ECO:0000256" key="9">
    <source>
        <dbReference type="ARBA" id="ARBA00050570"/>
    </source>
</evidence>
<dbReference type="CDD" id="cd11716">
    <property type="entry name" value="THUMP_ThiI"/>
    <property type="match status" value="1"/>
</dbReference>
<evidence type="ECO:0000256" key="16">
    <source>
        <dbReference type="ARBA" id="ARBA00077849"/>
    </source>
</evidence>
<evidence type="ECO:0000256" key="17">
    <source>
        <dbReference type="ARBA" id="ARBA00080570"/>
    </source>
</evidence>
<dbReference type="GO" id="GO:0140741">
    <property type="term" value="F:tRNA-uracil-4 sulfurtransferase activity"/>
    <property type="evidence" value="ECO:0007669"/>
    <property type="project" value="UniProtKB-EC"/>
</dbReference>
<dbReference type="Gene3D" id="3.30.2130.30">
    <property type="match status" value="1"/>
</dbReference>
<evidence type="ECO:0000256" key="7">
    <source>
        <dbReference type="ARBA" id="ARBA00022884"/>
    </source>
</evidence>
<feature type="binding site" evidence="18">
    <location>
        <position position="264"/>
    </location>
    <ligand>
        <name>ATP</name>
        <dbReference type="ChEBI" id="CHEBI:30616"/>
    </ligand>
</feature>
<dbReference type="GO" id="GO:0005524">
    <property type="term" value="F:ATP binding"/>
    <property type="evidence" value="ECO:0007669"/>
    <property type="project" value="UniProtKB-UniRule"/>
</dbReference>
<dbReference type="SUPFAM" id="SSF52402">
    <property type="entry name" value="Adenine nucleotide alpha hydrolases-like"/>
    <property type="match status" value="1"/>
</dbReference>
<dbReference type="PROSITE" id="PS51165">
    <property type="entry name" value="THUMP"/>
    <property type="match status" value="1"/>
</dbReference>
<evidence type="ECO:0000256" key="5">
    <source>
        <dbReference type="ARBA" id="ARBA00022741"/>
    </source>
</evidence>
<feature type="domain" description="THUMP" evidence="19">
    <location>
        <begin position="58"/>
        <end position="165"/>
    </location>
</feature>
<dbReference type="GO" id="GO:0052837">
    <property type="term" value="P:thiazole biosynthetic process"/>
    <property type="evidence" value="ECO:0007669"/>
    <property type="project" value="TreeGrafter"/>
</dbReference>
<name>A0AAJ1MIK0_9SPIO</name>
<dbReference type="Gene3D" id="3.40.50.620">
    <property type="entry name" value="HUPs"/>
    <property type="match status" value="1"/>
</dbReference>
<dbReference type="Pfam" id="PF22025">
    <property type="entry name" value="ThiI_fer"/>
    <property type="match status" value="1"/>
</dbReference>
<reference evidence="20 21" key="1">
    <citation type="submission" date="2022-12" db="EMBL/GenBank/DDBJ databases">
        <title>Metagenome assembled genome from gulf of manar.</title>
        <authorList>
            <person name="Kohli P."/>
            <person name="Pk S."/>
            <person name="Venkata Ramana C."/>
            <person name="Sasikala C."/>
        </authorList>
    </citation>
    <scope>NUCLEOTIDE SEQUENCE [LARGE SCALE GENOMIC DNA]</scope>
    <source>
        <strain evidence="20">JB008</strain>
    </source>
</reference>
<evidence type="ECO:0000256" key="4">
    <source>
        <dbReference type="ARBA" id="ARBA00022679"/>
    </source>
</evidence>
<dbReference type="InterPro" id="IPR054173">
    <property type="entry name" value="ThiI_fer"/>
</dbReference>
<evidence type="ECO:0000256" key="2">
    <source>
        <dbReference type="ARBA" id="ARBA00022490"/>
    </source>
</evidence>
<dbReference type="GO" id="GO:0009228">
    <property type="term" value="P:thiamine biosynthetic process"/>
    <property type="evidence" value="ECO:0007669"/>
    <property type="project" value="UniProtKB-KW"/>
</dbReference>
<keyword evidence="4 18" id="KW-0808">Transferase</keyword>
<dbReference type="EC" id="2.8.1.4" evidence="13 18"/>
<dbReference type="NCBIfam" id="TIGR00342">
    <property type="entry name" value="tRNA uracil 4-sulfurtransferase ThiI"/>
    <property type="match status" value="1"/>
</dbReference>
<keyword evidence="8 18" id="KW-0784">Thiamine biosynthesis</keyword>
<dbReference type="EMBL" id="JAQQAL010000008">
    <property type="protein sequence ID" value="MDC7225587.1"/>
    <property type="molecule type" value="Genomic_DNA"/>
</dbReference>
<evidence type="ECO:0000256" key="15">
    <source>
        <dbReference type="ARBA" id="ARBA00075337"/>
    </source>
</evidence>
<evidence type="ECO:0000256" key="11">
    <source>
        <dbReference type="ARBA" id="ARBA00058382"/>
    </source>
</evidence>
<comment type="pathway">
    <text evidence="18">Cofactor biosynthesis; thiamine diphosphate biosynthesis.</text>
</comment>
<dbReference type="InterPro" id="IPR049962">
    <property type="entry name" value="THUMP_ThiI"/>
</dbReference>
<dbReference type="GO" id="GO:0002937">
    <property type="term" value="P:tRNA 4-thiouridine biosynthesis"/>
    <property type="evidence" value="ECO:0007669"/>
    <property type="project" value="TreeGrafter"/>
</dbReference>
<evidence type="ECO:0000313" key="20">
    <source>
        <dbReference type="EMBL" id="MDC7225587.1"/>
    </source>
</evidence>
<evidence type="ECO:0000256" key="1">
    <source>
        <dbReference type="ARBA" id="ARBA00004496"/>
    </source>
</evidence>
<dbReference type="Pfam" id="PF02926">
    <property type="entry name" value="THUMP"/>
    <property type="match status" value="1"/>
</dbReference>
<accession>A0AAJ1MIK0</accession>
<comment type="caution">
    <text evidence="20">The sequence shown here is derived from an EMBL/GenBank/DDBJ whole genome shotgun (WGS) entry which is preliminary data.</text>
</comment>
<feature type="binding site" evidence="18">
    <location>
        <begin position="207"/>
        <end position="208"/>
    </location>
    <ligand>
        <name>ATP</name>
        <dbReference type="ChEBI" id="CHEBI:30616"/>
    </ligand>
</feature>
<protein>
    <recommendedName>
        <fullName evidence="14 18">Probable tRNA sulfurtransferase</fullName>
        <ecNumber evidence="13 18">2.8.1.4</ecNumber>
    </recommendedName>
    <alternativeName>
        <fullName evidence="15 18">Sulfur carrier protein ThiS sulfurtransferase</fullName>
    </alternativeName>
    <alternativeName>
        <fullName evidence="16 18">Thiamine biosynthesis protein ThiI</fullName>
    </alternativeName>
    <alternativeName>
        <fullName evidence="17 18">tRNA 4-thiouridine synthase</fullName>
    </alternativeName>
</protein>
<dbReference type="FunFam" id="3.40.50.620:FF:000053">
    <property type="entry name" value="Probable tRNA sulfurtransferase"/>
    <property type="match status" value="1"/>
</dbReference>
<dbReference type="GO" id="GO:0004810">
    <property type="term" value="F:CCA tRNA nucleotidyltransferase activity"/>
    <property type="evidence" value="ECO:0007669"/>
    <property type="project" value="InterPro"/>
</dbReference>
<keyword evidence="6 18" id="KW-0067">ATP-binding</keyword>
<proteinExistence type="inferred from homology"/>
<keyword evidence="7 18" id="KW-0694">RNA-binding</keyword>
<evidence type="ECO:0000256" key="13">
    <source>
        <dbReference type="ARBA" id="ARBA00066827"/>
    </source>
</evidence>
<dbReference type="CDD" id="cd01712">
    <property type="entry name" value="PPase_ThiI"/>
    <property type="match status" value="1"/>
</dbReference>
<dbReference type="InterPro" id="IPR004114">
    <property type="entry name" value="THUMP_dom"/>
</dbReference>
<evidence type="ECO:0000256" key="10">
    <source>
        <dbReference type="ARBA" id="ARBA00052330"/>
    </source>
</evidence>
<dbReference type="InterPro" id="IPR049961">
    <property type="entry name" value="ThiI_N"/>
</dbReference>
<comment type="subcellular location">
    <subcellularLocation>
        <location evidence="1 18">Cytoplasm</location>
    </subcellularLocation>
</comment>
<keyword evidence="3 18" id="KW-0820">tRNA-binding</keyword>
<evidence type="ECO:0000256" key="14">
    <source>
        <dbReference type="ARBA" id="ARBA00071867"/>
    </source>
</evidence>
<comment type="catalytic activity">
    <reaction evidence="9 18">
        <text>[ThiI sulfur-carrier protein]-S-sulfanyl-L-cysteine + a uridine in tRNA + 2 reduced [2Fe-2S]-[ferredoxin] + ATP + H(+) = [ThiI sulfur-carrier protein]-L-cysteine + a 4-thiouridine in tRNA + 2 oxidized [2Fe-2S]-[ferredoxin] + AMP + diphosphate</text>
        <dbReference type="Rhea" id="RHEA:24176"/>
        <dbReference type="Rhea" id="RHEA-COMP:10000"/>
        <dbReference type="Rhea" id="RHEA-COMP:10001"/>
        <dbReference type="Rhea" id="RHEA-COMP:13337"/>
        <dbReference type="Rhea" id="RHEA-COMP:13338"/>
        <dbReference type="Rhea" id="RHEA-COMP:13339"/>
        <dbReference type="Rhea" id="RHEA-COMP:13340"/>
        <dbReference type="ChEBI" id="CHEBI:15378"/>
        <dbReference type="ChEBI" id="CHEBI:29950"/>
        <dbReference type="ChEBI" id="CHEBI:30616"/>
        <dbReference type="ChEBI" id="CHEBI:33019"/>
        <dbReference type="ChEBI" id="CHEBI:33737"/>
        <dbReference type="ChEBI" id="CHEBI:33738"/>
        <dbReference type="ChEBI" id="CHEBI:61963"/>
        <dbReference type="ChEBI" id="CHEBI:65315"/>
        <dbReference type="ChEBI" id="CHEBI:136798"/>
        <dbReference type="ChEBI" id="CHEBI:456215"/>
        <dbReference type="EC" id="2.8.1.4"/>
    </reaction>
</comment>
<dbReference type="Pfam" id="PF02568">
    <property type="entry name" value="ThiI"/>
    <property type="match status" value="1"/>
</dbReference>
<evidence type="ECO:0000256" key="8">
    <source>
        <dbReference type="ARBA" id="ARBA00022977"/>
    </source>
</evidence>
<evidence type="ECO:0000256" key="3">
    <source>
        <dbReference type="ARBA" id="ARBA00022555"/>
    </source>
</evidence>
<comment type="similarity">
    <text evidence="12 18">Belongs to the ThiI family.</text>
</comment>
<organism evidence="20 21">
    <name type="scientific">Candidatus Thalassospirochaeta sargassi</name>
    <dbReference type="NCBI Taxonomy" id="3119039"/>
    <lineage>
        <taxon>Bacteria</taxon>
        <taxon>Pseudomonadati</taxon>
        <taxon>Spirochaetota</taxon>
        <taxon>Spirochaetia</taxon>
        <taxon>Spirochaetales</taxon>
        <taxon>Spirochaetaceae</taxon>
        <taxon>Candidatus Thalassospirochaeta</taxon>
    </lineage>
</organism>
<dbReference type="PANTHER" id="PTHR43209:SF1">
    <property type="entry name" value="TRNA SULFURTRANSFERASE"/>
    <property type="match status" value="1"/>
</dbReference>
<evidence type="ECO:0000259" key="19">
    <source>
        <dbReference type="PROSITE" id="PS51165"/>
    </source>
</evidence>
<dbReference type="Proteomes" id="UP001221217">
    <property type="component" value="Unassembled WGS sequence"/>
</dbReference>
<dbReference type="SMART" id="SM00981">
    <property type="entry name" value="THUMP"/>
    <property type="match status" value="1"/>
</dbReference>
<comment type="function">
    <text evidence="11 18">Catalyzes the ATP-dependent transfer of a sulfur to tRNA to produce 4-thiouridine in position 8 of tRNAs, which functions as a near-UV photosensor. Also catalyzes the transfer of sulfur to the sulfur carrier protein ThiS, forming ThiS-thiocarboxylate. This is a step in the synthesis of thiazole, in the thiamine biosynthesis pathway. The sulfur is donated as persulfide by IscS.</text>
</comment>
<dbReference type="AlphaFoldDB" id="A0AAJ1MIK0"/>
<keyword evidence="5 18" id="KW-0547">Nucleotide-binding</keyword>
<evidence type="ECO:0000256" key="12">
    <source>
        <dbReference type="ARBA" id="ARBA00061472"/>
    </source>
</evidence>
<dbReference type="GO" id="GO:0009229">
    <property type="term" value="P:thiamine diphosphate biosynthetic process"/>
    <property type="evidence" value="ECO:0007669"/>
    <property type="project" value="UniProtKB-UniRule"/>
</dbReference>
<evidence type="ECO:0000313" key="21">
    <source>
        <dbReference type="Proteomes" id="UP001221217"/>
    </source>
</evidence>
<dbReference type="SUPFAM" id="SSF143437">
    <property type="entry name" value="THUMP domain-like"/>
    <property type="match status" value="1"/>
</dbReference>
<dbReference type="InterPro" id="IPR020536">
    <property type="entry name" value="ThiI_AANH"/>
</dbReference>
<feature type="binding site" evidence="18">
    <location>
        <position position="286"/>
    </location>
    <ligand>
        <name>ATP</name>
        <dbReference type="ChEBI" id="CHEBI:30616"/>
    </ligand>
</feature>
<gene>
    <name evidence="18 20" type="primary">thiI</name>
    <name evidence="20" type="ORF">PQJ61_02355</name>
</gene>
<dbReference type="GO" id="GO:0005829">
    <property type="term" value="C:cytosol"/>
    <property type="evidence" value="ECO:0007669"/>
    <property type="project" value="TreeGrafter"/>
</dbReference>
<dbReference type="PANTHER" id="PTHR43209">
    <property type="entry name" value="TRNA SULFURTRANSFERASE"/>
    <property type="match status" value="1"/>
</dbReference>
<dbReference type="HAMAP" id="MF_00021">
    <property type="entry name" value="ThiI"/>
    <property type="match status" value="1"/>
</dbReference>
<feature type="binding site" evidence="18">
    <location>
        <position position="295"/>
    </location>
    <ligand>
        <name>ATP</name>
        <dbReference type="ChEBI" id="CHEBI:30616"/>
    </ligand>
</feature>
<feature type="binding site" evidence="18">
    <location>
        <begin position="182"/>
        <end position="183"/>
    </location>
    <ligand>
        <name>ATP</name>
        <dbReference type="ChEBI" id="CHEBI:30616"/>
    </ligand>
</feature>
<sequence length="391" mass="43767">MKRLYLIKIGEIALKGGNRNFFEKRLKKNIKFALRGIKCTVWGSRGRFFIEAPEESASRVEDVLGRTFGIKGYSKVQRLPKELEQITEEAVRMAKQNISDGRGLRFKIQTRRADKGFPMNSYEISCALGEAVLKEVKGTVVDLKNPDWTINVEMRETAYLYGRVEKGPGGLPVSCAGSGLLLLSGGIDSPVAGWLMAKRGLKLDAIYFHTYPYTSDEARQKVIDLAEILSKYTCGLNLHIVPFTDVQLAIKERGFEKATTLLMRYAMVKIADRIAKENNGLALVTGEALSQVASQTPESIRYTGSGTDLPIFRPLIGMDKEEIIRIAENIDTYRTSILPYEDCCTLFAPEHPITHPDFDRLTAEFSELGIEDMMDKAADETEKIYLNGADK</sequence>
<evidence type="ECO:0000256" key="6">
    <source>
        <dbReference type="ARBA" id="ARBA00022840"/>
    </source>
</evidence>
<dbReference type="InterPro" id="IPR003720">
    <property type="entry name" value="tRNA_STrfase"/>
</dbReference>
<dbReference type="GO" id="GO:0000049">
    <property type="term" value="F:tRNA binding"/>
    <property type="evidence" value="ECO:0007669"/>
    <property type="project" value="UniProtKB-UniRule"/>
</dbReference>